<evidence type="ECO:0000313" key="9">
    <source>
        <dbReference type="Proteomes" id="UP001370490"/>
    </source>
</evidence>
<dbReference type="InterPro" id="IPR045265">
    <property type="entry name" value="AIR12_DOMON"/>
</dbReference>
<gene>
    <name evidence="8" type="ORF">RJ641_015150</name>
</gene>
<organism evidence="8 9">
    <name type="scientific">Dillenia turbinata</name>
    <dbReference type="NCBI Taxonomy" id="194707"/>
    <lineage>
        <taxon>Eukaryota</taxon>
        <taxon>Viridiplantae</taxon>
        <taxon>Streptophyta</taxon>
        <taxon>Embryophyta</taxon>
        <taxon>Tracheophyta</taxon>
        <taxon>Spermatophyta</taxon>
        <taxon>Magnoliopsida</taxon>
        <taxon>eudicotyledons</taxon>
        <taxon>Gunneridae</taxon>
        <taxon>Pentapetalae</taxon>
        <taxon>Dilleniales</taxon>
        <taxon>Dilleniaceae</taxon>
        <taxon>Dillenia</taxon>
    </lineage>
</organism>
<sequence length="188" mass="20230">MGTTSRPVLIPSILVCLILCCSAQNCSNHTFLTNREYSFCSDLPFLQAHLHWNYIPSTKTVQIEYRAAQNSTGWIAWAINPTGTGMIGSQALVAFLHSNGSMVAYPTPIASYIPSMKPGTLSYPVSNISAEYSNNEMAIFAIIGPLSNGTTVNHVWQAGNSVSNDIPHAHPLTGPNLQSMGTLDFLAG</sequence>
<evidence type="ECO:0000256" key="5">
    <source>
        <dbReference type="ARBA" id="ARBA00023136"/>
    </source>
</evidence>
<keyword evidence="3 6" id="KW-0732">Signal</keyword>
<dbReference type="Pfam" id="PF04526">
    <property type="entry name" value="DUF568"/>
    <property type="match status" value="1"/>
</dbReference>
<feature type="domain" description="DOMON" evidence="7">
    <location>
        <begin position="46"/>
        <end position="159"/>
    </location>
</feature>
<evidence type="ECO:0000259" key="7">
    <source>
        <dbReference type="PROSITE" id="PS50836"/>
    </source>
</evidence>
<dbReference type="PANTHER" id="PTHR23130:SF159">
    <property type="entry name" value="OS08G0335600 PROTEIN"/>
    <property type="match status" value="1"/>
</dbReference>
<dbReference type="PANTHER" id="PTHR23130">
    <property type="entry name" value="CYTOCHROME B561 AND DOMON DOMAIN-CONTAINING PROTEIN"/>
    <property type="match status" value="1"/>
</dbReference>
<evidence type="ECO:0000256" key="2">
    <source>
        <dbReference type="ARBA" id="ARBA00022448"/>
    </source>
</evidence>
<evidence type="ECO:0000256" key="6">
    <source>
        <dbReference type="SAM" id="SignalP"/>
    </source>
</evidence>
<evidence type="ECO:0000313" key="8">
    <source>
        <dbReference type="EMBL" id="KAK6919246.1"/>
    </source>
</evidence>
<comment type="caution">
    <text evidence="8">The sequence shown here is derived from an EMBL/GenBank/DDBJ whole genome shotgun (WGS) entry which is preliminary data.</text>
</comment>
<dbReference type="CDD" id="cd09629">
    <property type="entry name" value="DOMON_CIL1_like"/>
    <property type="match status" value="1"/>
</dbReference>
<feature type="signal peptide" evidence="6">
    <location>
        <begin position="1"/>
        <end position="23"/>
    </location>
</feature>
<keyword evidence="5" id="KW-0472">Membrane</keyword>
<dbReference type="PROSITE" id="PS50836">
    <property type="entry name" value="DOMON"/>
    <property type="match status" value="1"/>
</dbReference>
<keyword evidence="4" id="KW-0249">Electron transport</keyword>
<dbReference type="AlphaFoldDB" id="A0AAN8YZV9"/>
<accession>A0AAN8YZV9</accession>
<keyword evidence="9" id="KW-1185">Reference proteome</keyword>
<proteinExistence type="predicted"/>
<dbReference type="InterPro" id="IPR005018">
    <property type="entry name" value="DOMON_domain"/>
</dbReference>
<evidence type="ECO:0000256" key="4">
    <source>
        <dbReference type="ARBA" id="ARBA00022982"/>
    </source>
</evidence>
<dbReference type="EMBL" id="JBAMMX010000021">
    <property type="protein sequence ID" value="KAK6919246.1"/>
    <property type="molecule type" value="Genomic_DNA"/>
</dbReference>
<keyword evidence="2" id="KW-0813">Transport</keyword>
<evidence type="ECO:0000256" key="1">
    <source>
        <dbReference type="ARBA" id="ARBA00004370"/>
    </source>
</evidence>
<protein>
    <submittedName>
        <fullName evidence="8">AIR12, DOMON domain</fullName>
    </submittedName>
</protein>
<dbReference type="GO" id="GO:0016020">
    <property type="term" value="C:membrane"/>
    <property type="evidence" value="ECO:0007669"/>
    <property type="project" value="UniProtKB-SubCell"/>
</dbReference>
<comment type="subcellular location">
    <subcellularLocation>
        <location evidence="1">Membrane</location>
    </subcellularLocation>
</comment>
<dbReference type="Proteomes" id="UP001370490">
    <property type="component" value="Unassembled WGS sequence"/>
</dbReference>
<evidence type="ECO:0000256" key="3">
    <source>
        <dbReference type="ARBA" id="ARBA00022729"/>
    </source>
</evidence>
<reference evidence="8 9" key="1">
    <citation type="submission" date="2023-12" db="EMBL/GenBank/DDBJ databases">
        <title>A high-quality genome assembly for Dillenia turbinata (Dilleniales).</title>
        <authorList>
            <person name="Chanderbali A."/>
        </authorList>
    </citation>
    <scope>NUCLEOTIDE SEQUENCE [LARGE SCALE GENOMIC DNA]</scope>
    <source>
        <strain evidence="8">LSX21</strain>
        <tissue evidence="8">Leaf</tissue>
    </source>
</reference>
<feature type="chain" id="PRO_5042851370" evidence="6">
    <location>
        <begin position="24"/>
        <end position="188"/>
    </location>
</feature>
<name>A0AAN8YZV9_9MAGN</name>